<dbReference type="EMBL" id="SLWO01000004">
    <property type="protein sequence ID" value="TCO25371.1"/>
    <property type="molecule type" value="Genomic_DNA"/>
</dbReference>
<gene>
    <name evidence="1" type="ORF">EV200_104409</name>
</gene>
<accession>A0A4R2HDD4</accession>
<comment type="caution">
    <text evidence="1">The sequence shown here is derived from an EMBL/GenBank/DDBJ whole genome shotgun (WGS) entry which is preliminary data.</text>
</comment>
<evidence type="ECO:0000313" key="1">
    <source>
        <dbReference type="EMBL" id="TCO25371.1"/>
    </source>
</evidence>
<name>A0A4R2HDD4_9SPHI</name>
<sequence>MTVDKGKIIDFDFSRFRLPTYVIVFKPLLFQERSRYIAVLGPDLESGITGYGETPEDALINWNDNLRSQIYNLDLKNEIIDDIRNKVAAKGKII</sequence>
<dbReference type="AlphaFoldDB" id="A0A4R2HDD4"/>
<proteinExistence type="predicted"/>
<dbReference type="Proteomes" id="UP000295684">
    <property type="component" value="Unassembled WGS sequence"/>
</dbReference>
<reference evidence="1 2" key="1">
    <citation type="submission" date="2019-03" db="EMBL/GenBank/DDBJ databases">
        <title>Genomic Encyclopedia of Type Strains, Phase IV (KMG-IV): sequencing the most valuable type-strain genomes for metagenomic binning, comparative biology and taxonomic classification.</title>
        <authorList>
            <person name="Goeker M."/>
        </authorList>
    </citation>
    <scope>NUCLEOTIDE SEQUENCE [LARGE SCALE GENOMIC DNA]</scope>
    <source>
        <strain evidence="1 2">DSM 103236</strain>
    </source>
</reference>
<protein>
    <submittedName>
        <fullName evidence="1">Uncharacterized protein</fullName>
    </submittedName>
</protein>
<evidence type="ECO:0000313" key="2">
    <source>
        <dbReference type="Proteomes" id="UP000295684"/>
    </source>
</evidence>
<organism evidence="1 2">
    <name type="scientific">Pedobacter psychrotolerans</name>
    <dbReference type="NCBI Taxonomy" id="1843235"/>
    <lineage>
        <taxon>Bacteria</taxon>
        <taxon>Pseudomonadati</taxon>
        <taxon>Bacteroidota</taxon>
        <taxon>Sphingobacteriia</taxon>
        <taxon>Sphingobacteriales</taxon>
        <taxon>Sphingobacteriaceae</taxon>
        <taxon>Pedobacter</taxon>
    </lineage>
</organism>
<dbReference type="RefSeq" id="WP_188754094.1">
    <property type="nucleotide sequence ID" value="NZ_BMJO01000002.1"/>
</dbReference>